<dbReference type="RefSeq" id="XP_044553413.1">
    <property type="nucleotide sequence ID" value="XM_044689917.1"/>
</dbReference>
<evidence type="ECO:0000313" key="1">
    <source>
        <dbReference type="EMBL" id="KAG2389421.1"/>
    </source>
</evidence>
<keyword evidence="2" id="KW-1185">Reference proteome</keyword>
<sequence length="207" mass="24608">MFVQFLIDQVLYVFYKIIDTFQPQSKYCVLGYSKTLVYESSVFKELQDLFKKSFGDGESSKESLVETLYSYSIEFRNFYMCCYDDVMSHGYFTNNEIYNYYIKGNSGLIFTIDFSQQFALDIEEWKNRLFVLFSIIHTHSKNKIPMLFIVYGNDLCNNSDVQLVTKTLKEFIQRWSYEEYSCIVEKEKTKDGALYEGLEWLMSFNSK</sequence>
<dbReference type="Gene3D" id="3.40.50.300">
    <property type="entry name" value="P-loop containing nucleotide triphosphate hydrolases"/>
    <property type="match status" value="1"/>
</dbReference>
<dbReference type="InterPro" id="IPR027417">
    <property type="entry name" value="P-loop_NTPase"/>
</dbReference>
<comment type="caution">
    <text evidence="1">The sequence shown here is derived from an EMBL/GenBank/DDBJ whole genome shotgun (WGS) entry which is preliminary data.</text>
</comment>
<reference evidence="1 2" key="1">
    <citation type="journal article" date="2018" name="BMC Genomics">
        <title>The genome of Naegleria lovaniensis, the basis for a comparative approach to unravel pathogenicity factors of the human pathogenic amoeba N. fowleri.</title>
        <authorList>
            <person name="Liechti N."/>
            <person name="Schurch N."/>
            <person name="Bruggmann R."/>
            <person name="Wittwer M."/>
        </authorList>
    </citation>
    <scope>NUCLEOTIDE SEQUENCE [LARGE SCALE GENOMIC DNA]</scope>
    <source>
        <strain evidence="1 2">ATCC 30569</strain>
    </source>
</reference>
<gene>
    <name evidence="1" type="ORF">C9374_013981</name>
</gene>
<protein>
    <submittedName>
        <fullName evidence="1">Uncharacterized protein</fullName>
    </submittedName>
</protein>
<organism evidence="1 2">
    <name type="scientific">Naegleria lovaniensis</name>
    <name type="common">Amoeba</name>
    <dbReference type="NCBI Taxonomy" id="51637"/>
    <lineage>
        <taxon>Eukaryota</taxon>
        <taxon>Discoba</taxon>
        <taxon>Heterolobosea</taxon>
        <taxon>Tetramitia</taxon>
        <taxon>Eutetramitia</taxon>
        <taxon>Vahlkampfiidae</taxon>
        <taxon>Naegleria</taxon>
    </lineage>
</organism>
<evidence type="ECO:0000313" key="2">
    <source>
        <dbReference type="Proteomes" id="UP000816034"/>
    </source>
</evidence>
<dbReference type="AlphaFoldDB" id="A0AA88H0H0"/>
<name>A0AA88H0H0_NAELO</name>
<dbReference type="GeneID" id="68106434"/>
<accession>A0AA88H0H0</accession>
<dbReference type="EMBL" id="PYSW02000007">
    <property type="protein sequence ID" value="KAG2389421.1"/>
    <property type="molecule type" value="Genomic_DNA"/>
</dbReference>
<dbReference type="Proteomes" id="UP000816034">
    <property type="component" value="Unassembled WGS sequence"/>
</dbReference>
<proteinExistence type="predicted"/>